<dbReference type="AlphaFoldDB" id="A0A3Q7EXN8"/>
<dbReference type="InterPro" id="IPR043502">
    <property type="entry name" value="DNA/RNA_pol_sf"/>
</dbReference>
<evidence type="ECO:0000313" key="3">
    <source>
        <dbReference type="Proteomes" id="UP000004994"/>
    </source>
</evidence>
<dbReference type="CDD" id="cd09272">
    <property type="entry name" value="RNase_HI_RT_Ty1"/>
    <property type="match status" value="1"/>
</dbReference>
<proteinExistence type="predicted"/>
<evidence type="ECO:0000313" key="2">
    <source>
        <dbReference type="EnsemblPlants" id="Solyc02g036393.1.1"/>
    </source>
</evidence>
<reference evidence="2" key="2">
    <citation type="submission" date="2019-01" db="UniProtKB">
        <authorList>
            <consortium name="EnsemblPlants"/>
        </authorList>
    </citation>
    <scope>IDENTIFICATION</scope>
    <source>
        <strain evidence="2">cv. Heinz 1706</strain>
    </source>
</reference>
<protein>
    <recommendedName>
        <fullName evidence="1">Reverse transcriptase Ty1/copia-type domain-containing protein</fullName>
    </recommendedName>
</protein>
<sequence length="442" mass="50029">MVVILVYVDDMLVIGSNLGLIEHTKAILHKAFKIKDLGDLKFFLGMEFSRSAKGILMNQMKYALEIISDLGLGNAKPAWTPLEANVRLTIQELDHLTGEVDDELFEDKEQYQRLIGKMLYLTMTRPNIAYSVQTFSQFLLQPKRSHWEAAVRVMKYIKREPGLGVILSSKRSNKLNVYCDADWAACPNTRRSVSGFLVKHGETLLSWKSKKQNVVSRSSAEAEYRSMANEVSELVWIDALLKELGSEVEQPAIQISEWGSNSRIAKNETSIIIGKAKEGPQLGYLRWSLPILNGFHLVSVHPCLTMTDCVSEELDSRLRKATLLPLHTQVIVAQNLKHFAQVWLSLGNQLNLMINFPSGWQSLGKFFRHQVPIFTKDLINAMRQWNCLRKLLMPPTRATRKVGSPLLKPLTICIADKCIPFCGTRIRGTTHEPPVSLICSWL</sequence>
<dbReference type="SUPFAM" id="SSF56672">
    <property type="entry name" value="DNA/RNA polymerases"/>
    <property type="match status" value="1"/>
</dbReference>
<dbReference type="Proteomes" id="UP000004994">
    <property type="component" value="Chromosome 2"/>
</dbReference>
<dbReference type="Gramene" id="Solyc02g036393.1.1">
    <property type="protein sequence ID" value="Solyc02g036393.1.1"/>
    <property type="gene ID" value="Solyc02g036393.1"/>
</dbReference>
<accession>A0A3Q7EXN8</accession>
<dbReference type="Pfam" id="PF07727">
    <property type="entry name" value="RVT_2"/>
    <property type="match status" value="1"/>
</dbReference>
<reference evidence="2" key="1">
    <citation type="journal article" date="2012" name="Nature">
        <title>The tomato genome sequence provides insights into fleshy fruit evolution.</title>
        <authorList>
            <consortium name="Tomato Genome Consortium"/>
        </authorList>
    </citation>
    <scope>NUCLEOTIDE SEQUENCE [LARGE SCALE GENOMIC DNA]</scope>
    <source>
        <strain evidence="2">cv. Heinz 1706</strain>
    </source>
</reference>
<feature type="domain" description="Reverse transcriptase Ty1/copia-type" evidence="1">
    <location>
        <begin position="2"/>
        <end position="83"/>
    </location>
</feature>
<name>A0A3Q7EXN8_SOLLC</name>
<dbReference type="PANTHER" id="PTHR11439">
    <property type="entry name" value="GAG-POL-RELATED RETROTRANSPOSON"/>
    <property type="match status" value="1"/>
</dbReference>
<dbReference type="PANTHER" id="PTHR11439:SF445">
    <property type="entry name" value="GAG-PRE-INTEGRASE DOMAIN-CONTAINING PROTEIN"/>
    <property type="match status" value="1"/>
</dbReference>
<dbReference type="STRING" id="4081.A0A3Q7EXN8"/>
<dbReference type="EnsemblPlants" id="Solyc02g036393.1.1">
    <property type="protein sequence ID" value="Solyc02g036393.1.1"/>
    <property type="gene ID" value="Solyc02g036393.1"/>
</dbReference>
<dbReference type="InterPro" id="IPR013103">
    <property type="entry name" value="RVT_2"/>
</dbReference>
<evidence type="ECO:0000259" key="1">
    <source>
        <dbReference type="Pfam" id="PF07727"/>
    </source>
</evidence>
<dbReference type="InParanoid" id="A0A3Q7EXN8"/>
<organism evidence="2">
    <name type="scientific">Solanum lycopersicum</name>
    <name type="common">Tomato</name>
    <name type="synonym">Lycopersicon esculentum</name>
    <dbReference type="NCBI Taxonomy" id="4081"/>
    <lineage>
        <taxon>Eukaryota</taxon>
        <taxon>Viridiplantae</taxon>
        <taxon>Streptophyta</taxon>
        <taxon>Embryophyta</taxon>
        <taxon>Tracheophyta</taxon>
        <taxon>Spermatophyta</taxon>
        <taxon>Magnoliopsida</taxon>
        <taxon>eudicotyledons</taxon>
        <taxon>Gunneridae</taxon>
        <taxon>Pentapetalae</taxon>
        <taxon>asterids</taxon>
        <taxon>lamiids</taxon>
        <taxon>Solanales</taxon>
        <taxon>Solanaceae</taxon>
        <taxon>Solanoideae</taxon>
        <taxon>Solaneae</taxon>
        <taxon>Solanum</taxon>
        <taxon>Solanum subgen. Lycopersicon</taxon>
    </lineage>
</organism>
<keyword evidence="3" id="KW-1185">Reference proteome</keyword>